<dbReference type="EMBL" id="KV419428">
    <property type="protein sequence ID" value="KZS89287.1"/>
    <property type="molecule type" value="Genomic_DNA"/>
</dbReference>
<protein>
    <submittedName>
        <fullName evidence="1">Uncharacterized protein</fullName>
    </submittedName>
</protein>
<evidence type="ECO:0000313" key="1">
    <source>
        <dbReference type="EMBL" id="KZS89287.1"/>
    </source>
</evidence>
<keyword evidence="2" id="KW-1185">Reference proteome</keyword>
<sequence>MSWRRLSFQEDVLKALSNSFPALEHIDGFEMDGLRHAPGLDFVEFMRSDVERLAECLPKLKTLVMHRFYRACPIDTSQIKDLDCFDSFAEPAFASLHRLFPSITRATFIEHVVANYRPHLLMISYFFNAEGVVDRQIRLHGDDWGRTAFDDMV</sequence>
<accession>A0A164Q3A4</accession>
<dbReference type="AlphaFoldDB" id="A0A164Q3A4"/>
<evidence type="ECO:0000313" key="2">
    <source>
        <dbReference type="Proteomes" id="UP000076722"/>
    </source>
</evidence>
<reference evidence="1 2" key="1">
    <citation type="journal article" date="2016" name="Mol. Biol. Evol.">
        <title>Comparative Genomics of Early-Diverging Mushroom-Forming Fungi Provides Insights into the Origins of Lignocellulose Decay Capabilities.</title>
        <authorList>
            <person name="Nagy L.G."/>
            <person name="Riley R."/>
            <person name="Tritt A."/>
            <person name="Adam C."/>
            <person name="Daum C."/>
            <person name="Floudas D."/>
            <person name="Sun H."/>
            <person name="Yadav J.S."/>
            <person name="Pangilinan J."/>
            <person name="Larsson K.H."/>
            <person name="Matsuura K."/>
            <person name="Barry K."/>
            <person name="Labutti K."/>
            <person name="Kuo R."/>
            <person name="Ohm R.A."/>
            <person name="Bhattacharya S.S."/>
            <person name="Shirouzu T."/>
            <person name="Yoshinaga Y."/>
            <person name="Martin F.M."/>
            <person name="Grigoriev I.V."/>
            <person name="Hibbett D.S."/>
        </authorList>
    </citation>
    <scope>NUCLEOTIDE SEQUENCE [LARGE SCALE GENOMIC DNA]</scope>
    <source>
        <strain evidence="1 2">HHB9708</strain>
    </source>
</reference>
<organism evidence="1 2">
    <name type="scientific">Sistotremastrum niveocremeum HHB9708</name>
    <dbReference type="NCBI Taxonomy" id="1314777"/>
    <lineage>
        <taxon>Eukaryota</taxon>
        <taxon>Fungi</taxon>
        <taxon>Dikarya</taxon>
        <taxon>Basidiomycota</taxon>
        <taxon>Agaricomycotina</taxon>
        <taxon>Agaricomycetes</taxon>
        <taxon>Sistotremastrales</taxon>
        <taxon>Sistotremastraceae</taxon>
        <taxon>Sertulicium</taxon>
        <taxon>Sertulicium niveocremeum</taxon>
    </lineage>
</organism>
<gene>
    <name evidence="1" type="ORF">SISNIDRAFT_489261</name>
</gene>
<name>A0A164Q3A4_9AGAM</name>
<proteinExistence type="predicted"/>
<dbReference type="Proteomes" id="UP000076722">
    <property type="component" value="Unassembled WGS sequence"/>
</dbReference>